<accession>A0A4P8KE88</accession>
<dbReference type="PANTHER" id="PTHR30185:SF18">
    <property type="entry name" value="TRANSCRIPTIONAL REGULATOR MTLR"/>
    <property type="match status" value="1"/>
</dbReference>
<dbReference type="InterPro" id="IPR050661">
    <property type="entry name" value="BglG_antiterminators"/>
</dbReference>
<dbReference type="PROSITE" id="PS51094">
    <property type="entry name" value="PTS_EIIA_TYPE_2"/>
    <property type="match status" value="1"/>
</dbReference>
<dbReference type="CDD" id="cd05568">
    <property type="entry name" value="PTS_IIB_bgl_like"/>
    <property type="match status" value="1"/>
</dbReference>
<evidence type="ECO:0000256" key="2">
    <source>
        <dbReference type="ARBA" id="ARBA00022737"/>
    </source>
</evidence>
<dbReference type="PROSITE" id="PS51099">
    <property type="entry name" value="PTS_EIIB_TYPE_2"/>
    <property type="match status" value="1"/>
</dbReference>
<reference evidence="5 6" key="1">
    <citation type="submission" date="2017-10" db="EMBL/GenBank/DDBJ databases">
        <title>FDA dAtabase for Regulatory Grade micrObial Sequences (FDA-ARGOS): Supporting development and validation of Infectious Disease Dx tests.</title>
        <authorList>
            <person name="Campos J."/>
            <person name="Goldberg B."/>
            <person name="Tallon L.J."/>
            <person name="Sadzewicz L."/>
            <person name="Sengamalay N."/>
            <person name="Ott S."/>
            <person name="Godinez A."/>
            <person name="Nagaraj S."/>
            <person name="Vyas G."/>
            <person name="Aluvathingal J."/>
            <person name="Nadendla S."/>
            <person name="Geyer C."/>
            <person name="Nandy P."/>
            <person name="Hobson J."/>
            <person name="Sichtig H."/>
        </authorList>
    </citation>
    <scope>NUCLEOTIDE SEQUENCE [LARGE SCALE GENOMIC DNA]</scope>
    <source>
        <strain evidence="5 6">FDAARGOS_185</strain>
    </source>
</reference>
<dbReference type="GO" id="GO:0009401">
    <property type="term" value="P:phosphoenolpyruvate-dependent sugar phosphotransferase system"/>
    <property type="evidence" value="ECO:0007669"/>
    <property type="project" value="InterPro"/>
</dbReference>
<dbReference type="PROSITE" id="PS51372">
    <property type="entry name" value="PRD_2"/>
    <property type="match status" value="2"/>
</dbReference>
<dbReference type="Gene3D" id="1.10.1790.10">
    <property type="entry name" value="PRD domain"/>
    <property type="match status" value="1"/>
</dbReference>
<keyword evidence="3" id="KW-0805">Transcription regulation</keyword>
<dbReference type="PANTHER" id="PTHR30185">
    <property type="entry name" value="CRYPTIC BETA-GLUCOSIDE BGL OPERON ANTITERMINATOR"/>
    <property type="match status" value="1"/>
</dbReference>
<evidence type="ECO:0000256" key="1">
    <source>
        <dbReference type="ARBA" id="ARBA00022679"/>
    </source>
</evidence>
<comment type="caution">
    <text evidence="5">The sequence shown here is derived from an EMBL/GenBank/DDBJ whole genome shotgun (WGS) entry which is preliminary data.</text>
</comment>
<dbReference type="InterPro" id="IPR036634">
    <property type="entry name" value="PRD_sf"/>
</dbReference>
<name>A0A4P8KE88_ENTAV</name>
<proteinExistence type="predicted"/>
<evidence type="ECO:0000256" key="3">
    <source>
        <dbReference type="ARBA" id="ARBA00023015"/>
    </source>
</evidence>
<dbReference type="Pfam" id="PF00874">
    <property type="entry name" value="PRD"/>
    <property type="match status" value="1"/>
</dbReference>
<dbReference type="GO" id="GO:0006355">
    <property type="term" value="P:regulation of DNA-templated transcription"/>
    <property type="evidence" value="ECO:0007669"/>
    <property type="project" value="InterPro"/>
</dbReference>
<dbReference type="Pfam" id="PF02302">
    <property type="entry name" value="PTS_IIB"/>
    <property type="match status" value="1"/>
</dbReference>
<protein>
    <submittedName>
        <fullName evidence="5">Uncharacterized protein</fullName>
    </submittedName>
</protein>
<dbReference type="InterPro" id="IPR011608">
    <property type="entry name" value="PRD"/>
</dbReference>
<dbReference type="InterPro" id="IPR036390">
    <property type="entry name" value="WH_DNA-bd_sf"/>
</dbReference>
<dbReference type="AlphaFoldDB" id="A0A4P8KE88"/>
<dbReference type="Gene3D" id="3.40.50.2300">
    <property type="match status" value="1"/>
</dbReference>
<evidence type="ECO:0000313" key="6">
    <source>
        <dbReference type="Proteomes" id="UP000316316"/>
    </source>
</evidence>
<gene>
    <name evidence="5" type="ORF">AUF17_17455</name>
</gene>
<keyword evidence="2" id="KW-0677">Repeat</keyword>
<dbReference type="Gene3D" id="3.40.930.10">
    <property type="entry name" value="Mannitol-specific EII, Chain A"/>
    <property type="match status" value="1"/>
</dbReference>
<dbReference type="SUPFAM" id="SSF63520">
    <property type="entry name" value="PTS-regulatory domain, PRD"/>
    <property type="match status" value="2"/>
</dbReference>
<dbReference type="Proteomes" id="UP000316316">
    <property type="component" value="Unassembled WGS sequence"/>
</dbReference>
<dbReference type="SUPFAM" id="SSF55804">
    <property type="entry name" value="Phoshotransferase/anion transport protein"/>
    <property type="match status" value="1"/>
</dbReference>
<evidence type="ECO:0000256" key="4">
    <source>
        <dbReference type="ARBA" id="ARBA00023163"/>
    </source>
</evidence>
<dbReference type="SUPFAM" id="SSF52794">
    <property type="entry name" value="PTS system IIB component-like"/>
    <property type="match status" value="1"/>
</dbReference>
<dbReference type="InterPro" id="IPR016152">
    <property type="entry name" value="PTrfase/Anion_transptr"/>
</dbReference>
<dbReference type="InterPro" id="IPR002178">
    <property type="entry name" value="PTS_EIIA_type-2_dom"/>
</dbReference>
<sequence>MEGMNTRQKKLIRLLVQNDEYLAISFYATRLSKSNRTIYSDLEKIQEELTKLPIKVSIDRRPRSGIKLLGSVTEKMSLLEILDEDVHESIYLEPVERQFEISRMLLVDGKTVTHQKLADKFHVSSSSISNDLEKVDESYPVTVVSSKRGTYIEGSEEEIQRSLFRFCENYLNIKGFGSEQLLDTNGQEFLSGLFSVQIVEAVFHEIDRIERFSDYTIPGQYRKSIIISLIVFFFRLGLGKHILSKKEFLFDQIQSLDTYFLANEIMEAISKKIQVDFDDQDLSYINRQLVGYGIKLETSTEQTYKKYEPIINKIIRNMSEIMHVDFSKDTALKEHFSQHFIPMIYRLKMGIETTNPLLAEIKSQYAIIFSSTWYAMGNVESELGVHFNDDEVAFLAMYFQVSLEKSQHGKKILIVCPTGVGTSELIYSRIKRVLPAQDTAEVTTIQNLYQSDLDSVDLIISSVNLDKIEKPIIKVSPLITQEDIKNISILYSDFFFNEESKATKPKAETFPFLKKVIDREYIFTNQFFENKDSCLDYMIDILKKNNIVSTEFRNEVFEREKLGETALDTGVAIPHAAPQNVLKSKVFILTLNRGIVWDNKRVNYILLICISKDEKKLVKGVITDIHKLVKSEENVKFFFNKTRPEEIYRKILGG</sequence>
<keyword evidence="4" id="KW-0804">Transcription</keyword>
<keyword evidence="1" id="KW-0808">Transferase</keyword>
<dbReference type="RefSeq" id="WP_016179052.1">
    <property type="nucleotide sequence ID" value="NZ_CAAKOC010000207.1"/>
</dbReference>
<dbReference type="GO" id="GO:0008982">
    <property type="term" value="F:protein-N(PI)-phosphohistidine-sugar phosphotransferase activity"/>
    <property type="evidence" value="ECO:0007669"/>
    <property type="project" value="InterPro"/>
</dbReference>
<dbReference type="InterPro" id="IPR013011">
    <property type="entry name" value="PTS_EIIB_2"/>
</dbReference>
<dbReference type="Gene3D" id="1.10.10.10">
    <property type="entry name" value="Winged helix-like DNA-binding domain superfamily/Winged helix DNA-binding domain"/>
    <property type="match status" value="2"/>
</dbReference>
<organism evidence="5 6">
    <name type="scientific">Enterococcus avium</name>
    <name type="common">Streptococcus avium</name>
    <dbReference type="NCBI Taxonomy" id="33945"/>
    <lineage>
        <taxon>Bacteria</taxon>
        <taxon>Bacillati</taxon>
        <taxon>Bacillota</taxon>
        <taxon>Bacilli</taxon>
        <taxon>Lactobacillales</taxon>
        <taxon>Enterococcaceae</taxon>
        <taxon>Enterococcus</taxon>
    </lineage>
</organism>
<dbReference type="SUPFAM" id="SSF46785">
    <property type="entry name" value="Winged helix' DNA-binding domain"/>
    <property type="match status" value="1"/>
</dbReference>
<dbReference type="EMBL" id="PDXQ01000002">
    <property type="protein sequence ID" value="TRZ28502.1"/>
    <property type="molecule type" value="Genomic_DNA"/>
</dbReference>
<dbReference type="CDD" id="cd00211">
    <property type="entry name" value="PTS_IIA_fru"/>
    <property type="match status" value="1"/>
</dbReference>
<dbReference type="InterPro" id="IPR003501">
    <property type="entry name" value="PTS_EIIB_2/3"/>
</dbReference>
<dbReference type="InterPro" id="IPR036388">
    <property type="entry name" value="WH-like_DNA-bd_sf"/>
</dbReference>
<evidence type="ECO:0000313" key="5">
    <source>
        <dbReference type="EMBL" id="TRZ28502.1"/>
    </source>
</evidence>
<dbReference type="InterPro" id="IPR036095">
    <property type="entry name" value="PTS_EIIB-like_sf"/>
</dbReference>
<dbReference type="Pfam" id="PF00359">
    <property type="entry name" value="PTS_EIIA_2"/>
    <property type="match status" value="1"/>
</dbReference>